<proteinExistence type="predicted"/>
<organism evidence="1 2">
    <name type="scientific">Tanacetum coccineum</name>
    <dbReference type="NCBI Taxonomy" id="301880"/>
    <lineage>
        <taxon>Eukaryota</taxon>
        <taxon>Viridiplantae</taxon>
        <taxon>Streptophyta</taxon>
        <taxon>Embryophyta</taxon>
        <taxon>Tracheophyta</taxon>
        <taxon>Spermatophyta</taxon>
        <taxon>Magnoliopsida</taxon>
        <taxon>eudicotyledons</taxon>
        <taxon>Gunneridae</taxon>
        <taxon>Pentapetalae</taxon>
        <taxon>asterids</taxon>
        <taxon>campanulids</taxon>
        <taxon>Asterales</taxon>
        <taxon>Asteraceae</taxon>
        <taxon>Asteroideae</taxon>
        <taxon>Anthemideae</taxon>
        <taxon>Anthemidinae</taxon>
        <taxon>Tanacetum</taxon>
    </lineage>
</organism>
<dbReference type="Proteomes" id="UP001151760">
    <property type="component" value="Unassembled WGS sequence"/>
</dbReference>
<evidence type="ECO:0000313" key="2">
    <source>
        <dbReference type="Proteomes" id="UP001151760"/>
    </source>
</evidence>
<protein>
    <submittedName>
        <fullName evidence="1">Uncharacterized protein</fullName>
    </submittedName>
</protein>
<name>A0ABQ4XXM4_9ASTR</name>
<comment type="caution">
    <text evidence="1">The sequence shown here is derived from an EMBL/GenBank/DDBJ whole genome shotgun (WGS) entry which is preliminary data.</text>
</comment>
<accession>A0ABQ4XXM4</accession>
<keyword evidence="2" id="KW-1185">Reference proteome</keyword>
<sequence>MSTEMELTLEQTQQGVSYEVSKDSILSGNPVKEILLKLNLPDHRSILTDAKRILKDGGEVLNLKKDATLKLSKSTNQKWYEYAGPEVTRSQDDKMRLCLVDDLTVLKIISSLTSKDKGTSSSLNSKITTTYSQGKIKK</sequence>
<gene>
    <name evidence="1" type="ORF">Tco_0702553</name>
</gene>
<evidence type="ECO:0000313" key="1">
    <source>
        <dbReference type="EMBL" id="GJS69712.1"/>
    </source>
</evidence>
<reference evidence="1" key="2">
    <citation type="submission" date="2022-01" db="EMBL/GenBank/DDBJ databases">
        <authorList>
            <person name="Yamashiro T."/>
            <person name="Shiraishi A."/>
            <person name="Satake H."/>
            <person name="Nakayama K."/>
        </authorList>
    </citation>
    <scope>NUCLEOTIDE SEQUENCE</scope>
</reference>
<dbReference type="EMBL" id="BQNB010009882">
    <property type="protein sequence ID" value="GJS69712.1"/>
    <property type="molecule type" value="Genomic_DNA"/>
</dbReference>
<reference evidence="1" key="1">
    <citation type="journal article" date="2022" name="Int. J. Mol. Sci.">
        <title>Draft Genome of Tanacetum Coccineum: Genomic Comparison of Closely Related Tanacetum-Family Plants.</title>
        <authorList>
            <person name="Yamashiro T."/>
            <person name="Shiraishi A."/>
            <person name="Nakayama K."/>
            <person name="Satake H."/>
        </authorList>
    </citation>
    <scope>NUCLEOTIDE SEQUENCE</scope>
</reference>